<protein>
    <submittedName>
        <fullName evidence="8">Transporter</fullName>
    </submittedName>
</protein>
<evidence type="ECO:0000256" key="3">
    <source>
        <dbReference type="ARBA" id="ARBA00022475"/>
    </source>
</evidence>
<keyword evidence="6 7" id="KW-0472">Membrane</keyword>
<feature type="transmembrane region" description="Helical" evidence="7">
    <location>
        <begin position="147"/>
        <end position="165"/>
    </location>
</feature>
<feature type="transmembrane region" description="Helical" evidence="7">
    <location>
        <begin position="281"/>
        <end position="304"/>
    </location>
</feature>
<dbReference type="AlphaFoldDB" id="A0A830FFG4"/>
<evidence type="ECO:0000256" key="1">
    <source>
        <dbReference type="ARBA" id="ARBA00004141"/>
    </source>
</evidence>
<dbReference type="Pfam" id="PF03547">
    <property type="entry name" value="Mem_trans"/>
    <property type="match status" value="2"/>
</dbReference>
<keyword evidence="4 7" id="KW-0812">Transmembrane</keyword>
<comment type="subcellular location">
    <subcellularLocation>
        <location evidence="1">Membrane</location>
        <topology evidence="1">Multi-pass membrane protein</topology>
    </subcellularLocation>
</comment>
<dbReference type="InterPro" id="IPR004776">
    <property type="entry name" value="Mem_transp_PIN-like"/>
</dbReference>
<proteinExistence type="predicted"/>
<dbReference type="GO" id="GO:0016020">
    <property type="term" value="C:membrane"/>
    <property type="evidence" value="ECO:0007669"/>
    <property type="project" value="UniProtKB-SubCell"/>
</dbReference>
<name>A0A830FFG4_9EURY</name>
<feature type="transmembrane region" description="Helical" evidence="7">
    <location>
        <begin position="49"/>
        <end position="71"/>
    </location>
</feature>
<evidence type="ECO:0000256" key="2">
    <source>
        <dbReference type="ARBA" id="ARBA00022448"/>
    </source>
</evidence>
<comment type="caution">
    <text evidence="8">The sequence shown here is derived from an EMBL/GenBank/DDBJ whole genome shotgun (WGS) entry which is preliminary data.</text>
</comment>
<reference evidence="8" key="1">
    <citation type="journal article" date="2014" name="Int. J. Syst. Evol. Microbiol.">
        <title>Complete genome sequence of Corynebacterium casei LMG S-19264T (=DSM 44701T), isolated from a smear-ripened cheese.</title>
        <authorList>
            <consortium name="US DOE Joint Genome Institute (JGI-PGF)"/>
            <person name="Walter F."/>
            <person name="Albersmeier A."/>
            <person name="Kalinowski J."/>
            <person name="Ruckert C."/>
        </authorList>
    </citation>
    <scope>NUCLEOTIDE SEQUENCE</scope>
    <source>
        <strain evidence="8">JCM 19596</strain>
    </source>
</reference>
<feature type="transmembrane region" description="Helical" evidence="7">
    <location>
        <begin position="215"/>
        <end position="237"/>
    </location>
</feature>
<dbReference type="PANTHER" id="PTHR36838">
    <property type="entry name" value="AUXIN EFFLUX CARRIER FAMILY PROTEIN"/>
    <property type="match status" value="1"/>
</dbReference>
<evidence type="ECO:0000313" key="9">
    <source>
        <dbReference type="Proteomes" id="UP000607197"/>
    </source>
</evidence>
<keyword evidence="5 7" id="KW-1133">Transmembrane helix</keyword>
<keyword evidence="3" id="KW-1003">Cell membrane</keyword>
<evidence type="ECO:0000256" key="6">
    <source>
        <dbReference type="ARBA" id="ARBA00023136"/>
    </source>
</evidence>
<keyword evidence="9" id="KW-1185">Reference proteome</keyword>
<evidence type="ECO:0000256" key="4">
    <source>
        <dbReference type="ARBA" id="ARBA00022692"/>
    </source>
</evidence>
<dbReference type="EMBL" id="BMPG01000001">
    <property type="protein sequence ID" value="GGL50128.1"/>
    <property type="molecule type" value="Genomic_DNA"/>
</dbReference>
<sequence length="311" mass="31411">MLLIASVGYLLASVRDIDVDGLGTVAVYILTPALVFDSLATTDLGGGSIARIAVGFVVVVAALAVLVEALGRLRGRSVGERSALVLTSAFPNCGNYGIPLCAFAFGAVGRTTAVIFVTVQSVVVYTLGVWIASRAGGGRGLAAVREVFKLPLLYAVVAAALARALDLVPPSGSSLMDAISMVGDAAIPVMLLVLGIQLANTDAGASLRRVATPTTVKLAVAPAIAAAVAVAFTRVGFGFTDSAIGRAFVLEWATPAAVTPLVLTVEFARDADIGGLSPPEYVSSVIFVTTVLSVATVAAAIAVLESGVLGI</sequence>
<keyword evidence="2" id="KW-0813">Transport</keyword>
<accession>A0A830FFG4</accession>
<dbReference type="GO" id="GO:0055085">
    <property type="term" value="P:transmembrane transport"/>
    <property type="evidence" value="ECO:0007669"/>
    <property type="project" value="InterPro"/>
</dbReference>
<organism evidence="8 9">
    <name type="scientific">Halocalculus aciditolerans</name>
    <dbReference type="NCBI Taxonomy" id="1383812"/>
    <lineage>
        <taxon>Archaea</taxon>
        <taxon>Methanobacteriati</taxon>
        <taxon>Methanobacteriota</taxon>
        <taxon>Stenosarchaea group</taxon>
        <taxon>Halobacteria</taxon>
        <taxon>Halobacteriales</taxon>
        <taxon>Halobacteriaceae</taxon>
        <taxon>Halocalculus</taxon>
    </lineage>
</organism>
<evidence type="ECO:0000313" key="8">
    <source>
        <dbReference type="EMBL" id="GGL50128.1"/>
    </source>
</evidence>
<evidence type="ECO:0000256" key="7">
    <source>
        <dbReference type="SAM" id="Phobius"/>
    </source>
</evidence>
<feature type="transmembrane region" description="Helical" evidence="7">
    <location>
        <begin position="113"/>
        <end position="135"/>
    </location>
</feature>
<dbReference type="PANTHER" id="PTHR36838:SF1">
    <property type="entry name" value="SLR1864 PROTEIN"/>
    <property type="match status" value="1"/>
</dbReference>
<evidence type="ECO:0000256" key="5">
    <source>
        <dbReference type="ARBA" id="ARBA00022989"/>
    </source>
</evidence>
<dbReference type="Proteomes" id="UP000607197">
    <property type="component" value="Unassembled WGS sequence"/>
</dbReference>
<gene>
    <name evidence="8" type="ORF">GCM10009039_05370</name>
</gene>
<feature type="transmembrane region" description="Helical" evidence="7">
    <location>
        <begin position="185"/>
        <end position="203"/>
    </location>
</feature>
<reference evidence="8" key="2">
    <citation type="submission" date="2020-09" db="EMBL/GenBank/DDBJ databases">
        <authorList>
            <person name="Sun Q."/>
            <person name="Ohkuma M."/>
        </authorList>
    </citation>
    <scope>NUCLEOTIDE SEQUENCE</scope>
    <source>
        <strain evidence="8">JCM 19596</strain>
    </source>
</reference>
<feature type="transmembrane region" description="Helical" evidence="7">
    <location>
        <begin position="83"/>
        <end position="107"/>
    </location>
</feature>